<evidence type="ECO:0000313" key="2">
    <source>
        <dbReference type="EMBL" id="QGU96843.1"/>
    </source>
</evidence>
<proteinExistence type="predicted"/>
<name>A0A6I6EWW1_9CLOT</name>
<sequence>MRLMAFLKVFVPMLLMVIVVLFLYNVLKVYVLESIQVNKWIILTLAAVVFALPNLLWPKQVQGTIWQYLQTGVFLILFLWFMDLAGLSKRNAANKNANNNPVIKTKAKPNRVNNNNMEVIKKGKKKKK</sequence>
<evidence type="ECO:0000256" key="1">
    <source>
        <dbReference type="SAM" id="Phobius"/>
    </source>
</evidence>
<keyword evidence="1" id="KW-0472">Membrane</keyword>
<evidence type="ECO:0000313" key="3">
    <source>
        <dbReference type="Proteomes" id="UP000422764"/>
    </source>
</evidence>
<feature type="transmembrane region" description="Helical" evidence="1">
    <location>
        <begin position="39"/>
        <end position="56"/>
    </location>
</feature>
<feature type="transmembrane region" description="Helical" evidence="1">
    <location>
        <begin position="6"/>
        <end position="27"/>
    </location>
</feature>
<keyword evidence="1" id="KW-1133">Transmembrane helix</keyword>
<keyword evidence="3" id="KW-1185">Reference proteome</keyword>
<dbReference type="AlphaFoldDB" id="A0A6I6EWW1"/>
<feature type="transmembrane region" description="Helical" evidence="1">
    <location>
        <begin position="68"/>
        <end position="87"/>
    </location>
</feature>
<dbReference type="EMBL" id="CP046522">
    <property type="protein sequence ID" value="QGU96843.1"/>
    <property type="molecule type" value="Genomic_DNA"/>
</dbReference>
<accession>A0A6I6EWW1</accession>
<gene>
    <name evidence="2" type="ORF">GOM49_11315</name>
</gene>
<keyword evidence="1" id="KW-0812">Transmembrane</keyword>
<organism evidence="2 3">
    <name type="scientific">Clostridium bovifaecis</name>
    <dbReference type="NCBI Taxonomy" id="2184719"/>
    <lineage>
        <taxon>Bacteria</taxon>
        <taxon>Bacillati</taxon>
        <taxon>Bacillota</taxon>
        <taxon>Clostridia</taxon>
        <taxon>Eubacteriales</taxon>
        <taxon>Clostridiaceae</taxon>
        <taxon>Clostridium</taxon>
    </lineage>
</organism>
<reference evidence="2 3" key="1">
    <citation type="submission" date="2019-12" db="EMBL/GenBank/DDBJ databases">
        <title>Genome sequenceing of Clostridium bovifaecis.</title>
        <authorList>
            <person name="Yao Y."/>
        </authorList>
    </citation>
    <scope>NUCLEOTIDE SEQUENCE [LARGE SCALE GENOMIC DNA]</scope>
    <source>
        <strain evidence="2 3">BXX</strain>
    </source>
</reference>
<protein>
    <submittedName>
        <fullName evidence="2">Uncharacterized protein</fullName>
    </submittedName>
</protein>
<dbReference type="Proteomes" id="UP000422764">
    <property type="component" value="Chromosome"/>
</dbReference>